<dbReference type="GO" id="GO:0051664">
    <property type="term" value="P:nuclear pore localization"/>
    <property type="evidence" value="ECO:0007669"/>
    <property type="project" value="TreeGrafter"/>
</dbReference>
<dbReference type="PROSITE" id="PS51841">
    <property type="entry name" value="LTD"/>
    <property type="match status" value="1"/>
</dbReference>
<dbReference type="Gene3D" id="2.60.40.1260">
    <property type="entry name" value="Lamin Tail domain"/>
    <property type="match status" value="1"/>
</dbReference>
<dbReference type="Proteomes" id="UP000663852">
    <property type="component" value="Unassembled WGS sequence"/>
</dbReference>
<keyword evidence="2 3" id="KW-0175">Coiled coil</keyword>
<dbReference type="EMBL" id="CAJNOR010000399">
    <property type="protein sequence ID" value="CAF0902809.1"/>
    <property type="molecule type" value="Genomic_DNA"/>
</dbReference>
<dbReference type="GO" id="GO:0005882">
    <property type="term" value="C:intermediate filament"/>
    <property type="evidence" value="ECO:0007669"/>
    <property type="project" value="UniProtKB-KW"/>
</dbReference>
<dbReference type="PANTHER" id="PTHR45721:SF12">
    <property type="entry name" value="INTERMEDIATE FILAMENT PROTEIN IFA-1"/>
    <property type="match status" value="1"/>
</dbReference>
<evidence type="ECO:0000313" key="7">
    <source>
        <dbReference type="Proteomes" id="UP000663828"/>
    </source>
</evidence>
<keyword evidence="1" id="KW-0403">Intermediate filament</keyword>
<evidence type="ECO:0000313" key="6">
    <source>
        <dbReference type="EMBL" id="CAF1059623.1"/>
    </source>
</evidence>
<dbReference type="GO" id="GO:0005200">
    <property type="term" value="F:structural constituent of cytoskeleton"/>
    <property type="evidence" value="ECO:0007669"/>
    <property type="project" value="TreeGrafter"/>
</dbReference>
<evidence type="ECO:0000259" key="4">
    <source>
        <dbReference type="PROSITE" id="PS51841"/>
    </source>
</evidence>
<feature type="coiled-coil region" evidence="3">
    <location>
        <begin position="57"/>
        <end position="91"/>
    </location>
</feature>
<feature type="coiled-coil region" evidence="3">
    <location>
        <begin position="323"/>
        <end position="357"/>
    </location>
</feature>
<feature type="domain" description="LTD" evidence="4">
    <location>
        <begin position="417"/>
        <end position="546"/>
    </location>
</feature>
<evidence type="ECO:0000256" key="2">
    <source>
        <dbReference type="ARBA" id="ARBA00023054"/>
    </source>
</evidence>
<evidence type="ECO:0000256" key="3">
    <source>
        <dbReference type="SAM" id="Coils"/>
    </source>
</evidence>
<dbReference type="GO" id="GO:0031507">
    <property type="term" value="P:heterochromatin formation"/>
    <property type="evidence" value="ECO:0007669"/>
    <property type="project" value="TreeGrafter"/>
</dbReference>
<dbReference type="PANTHER" id="PTHR45721">
    <property type="entry name" value="LAMIN DM0-RELATED"/>
    <property type="match status" value="1"/>
</dbReference>
<dbReference type="GO" id="GO:0007097">
    <property type="term" value="P:nuclear migration"/>
    <property type="evidence" value="ECO:0007669"/>
    <property type="project" value="TreeGrafter"/>
</dbReference>
<dbReference type="Proteomes" id="UP000663828">
    <property type="component" value="Unassembled WGS sequence"/>
</dbReference>
<dbReference type="GO" id="GO:0090435">
    <property type="term" value="P:protein localization to nuclear envelope"/>
    <property type="evidence" value="ECO:0007669"/>
    <property type="project" value="TreeGrafter"/>
</dbReference>
<keyword evidence="7" id="KW-1185">Reference proteome</keyword>
<accession>A0A813ZUJ2</accession>
<dbReference type="SUPFAM" id="SSF64593">
    <property type="entry name" value="Intermediate filament protein, coiled coil region"/>
    <property type="match status" value="2"/>
</dbReference>
<comment type="caution">
    <text evidence="5">The sequence shown here is derived from an EMBL/GenBank/DDBJ whole genome shotgun (WGS) entry which is preliminary data.</text>
</comment>
<dbReference type="GO" id="GO:0005652">
    <property type="term" value="C:nuclear lamina"/>
    <property type="evidence" value="ECO:0007669"/>
    <property type="project" value="TreeGrafter"/>
</dbReference>
<sequence length="553" mass="64408">MSFDTHTSRDADHNSVVTYRRNDPLGPAIHYTSSIFVNIQQLQHALVAQHQHEKEALNELNHRLAGFVDRVQLLESQNAKYMTDVAELRRQSSGDSGIDVQWNERYLNMKSDLSSLHYSKADCESDFEWYQLQIGIYQQLIDAEQQWRDKRLKKLDHELKQIGSDLSVLRTSYADLERTAANQYGERDNVLKQYLSLTHDWCNIHKQRKRWNMSIDTLKSYIAFYKRIRSHSTRNVEAISINMDDLSQFWTLELDKSIQKIRHDFEVFYASIYREMTAYYETKTDEVRREVERASQEPQDDGSEFALIIQTLQADYEKYHNSLSYEKEMQMKLEKKYAQLEAELKSLEGHYEEKLEVQGKEAFNLQETIMQIAYDINEMQRSKVHLEAEIIVYRYLLDNSQSGGRVIVTQPKPNYESGMSGKLVAKSRKKKSIGIKECAVNGKYIVLLNHSTSKDIDLGRWVIKQRTDAGPNIRYVIPDGVRLQHGKELKIYSKLGAETANQSAISALVQYQLVNNDLSSWGVGNMIETILFNQDGDEEALYSQNIEFRKNNM</sequence>
<dbReference type="InterPro" id="IPR039008">
    <property type="entry name" value="IF_rod_dom"/>
</dbReference>
<evidence type="ECO:0000313" key="5">
    <source>
        <dbReference type="EMBL" id="CAF0902809.1"/>
    </source>
</evidence>
<name>A0A813ZUJ2_ADIRI</name>
<protein>
    <recommendedName>
        <fullName evidence="4">LTD domain-containing protein</fullName>
    </recommendedName>
</protein>
<dbReference type="SMART" id="SM01391">
    <property type="entry name" value="Filament"/>
    <property type="match status" value="1"/>
</dbReference>
<dbReference type="InterPro" id="IPR036415">
    <property type="entry name" value="Lamin_tail_dom_sf"/>
</dbReference>
<dbReference type="Pfam" id="PF00932">
    <property type="entry name" value="LTD"/>
    <property type="match status" value="1"/>
</dbReference>
<dbReference type="AlphaFoldDB" id="A0A813ZUJ2"/>
<proteinExistence type="predicted"/>
<dbReference type="EMBL" id="CAJNOJ010000081">
    <property type="protein sequence ID" value="CAF1059623.1"/>
    <property type="molecule type" value="Genomic_DNA"/>
</dbReference>
<dbReference type="Pfam" id="PF00038">
    <property type="entry name" value="Filament"/>
    <property type="match status" value="1"/>
</dbReference>
<reference evidence="5" key="1">
    <citation type="submission" date="2021-02" db="EMBL/GenBank/DDBJ databases">
        <authorList>
            <person name="Nowell W R."/>
        </authorList>
    </citation>
    <scope>NUCLEOTIDE SEQUENCE</scope>
</reference>
<dbReference type="GO" id="GO:0006998">
    <property type="term" value="P:nuclear envelope organization"/>
    <property type="evidence" value="ECO:0007669"/>
    <property type="project" value="TreeGrafter"/>
</dbReference>
<dbReference type="SUPFAM" id="SSF74853">
    <property type="entry name" value="Lamin A/C globular tail domain"/>
    <property type="match status" value="1"/>
</dbReference>
<evidence type="ECO:0000256" key="1">
    <source>
        <dbReference type="ARBA" id="ARBA00022754"/>
    </source>
</evidence>
<dbReference type="OrthoDB" id="2441647at2759"/>
<gene>
    <name evidence="6" type="ORF">EDS130_LOCUS17852</name>
    <name evidence="5" type="ORF">XAT740_LOCUS8115</name>
</gene>
<dbReference type="InterPro" id="IPR001322">
    <property type="entry name" value="Lamin_tail_dom"/>
</dbReference>
<organism evidence="5 7">
    <name type="scientific">Adineta ricciae</name>
    <name type="common">Rotifer</name>
    <dbReference type="NCBI Taxonomy" id="249248"/>
    <lineage>
        <taxon>Eukaryota</taxon>
        <taxon>Metazoa</taxon>
        <taxon>Spiralia</taxon>
        <taxon>Gnathifera</taxon>
        <taxon>Rotifera</taxon>
        <taxon>Eurotatoria</taxon>
        <taxon>Bdelloidea</taxon>
        <taxon>Adinetida</taxon>
        <taxon>Adinetidae</taxon>
        <taxon>Adineta</taxon>
    </lineage>
</organism>